<organism evidence="1 2">
    <name type="scientific">Treponema primitia (strain ATCC BAA-887 / DSM 12427 / ZAS-2)</name>
    <dbReference type="NCBI Taxonomy" id="545694"/>
    <lineage>
        <taxon>Bacteria</taxon>
        <taxon>Pseudomonadati</taxon>
        <taxon>Spirochaetota</taxon>
        <taxon>Spirochaetia</taxon>
        <taxon>Spirochaetales</taxon>
        <taxon>Treponemataceae</taxon>
        <taxon>Treponema</taxon>
    </lineage>
</organism>
<evidence type="ECO:0000313" key="2">
    <source>
        <dbReference type="Proteomes" id="UP000009223"/>
    </source>
</evidence>
<dbReference type="Proteomes" id="UP000009223">
    <property type="component" value="Chromosome"/>
</dbReference>
<dbReference type="InterPro" id="IPR036388">
    <property type="entry name" value="WH-like_DNA-bd_sf"/>
</dbReference>
<evidence type="ECO:0000313" key="1">
    <source>
        <dbReference type="EMBL" id="AEF85088.1"/>
    </source>
</evidence>
<reference evidence="1 2" key="2">
    <citation type="journal article" date="2011" name="ISME J.">
        <title>RNA-seq reveals cooperative metabolic interactions between two termite-gut spirochete species in co-culture.</title>
        <authorList>
            <person name="Rosenthal A.Z."/>
            <person name="Matson E.G."/>
            <person name="Eldar A."/>
            <person name="Leadbetter J.R."/>
        </authorList>
    </citation>
    <scope>NUCLEOTIDE SEQUENCE [LARGE SCALE GENOMIC DNA]</scope>
    <source>
        <strain evidence="2">ATCC BAA-887 / DSM 12427 / ZAS-2</strain>
    </source>
</reference>
<name>F5YHU6_TREPZ</name>
<sequence>MNSNLLDTEYIILEKVYDSTEHQLPLRQRDLALIAGTSLGMTNSILKRLARKGWITAKKLNSRNIQYAVTLDGMNEIIHRSYGYFKRTINNVVFYKERIDDTIFSAKRRNIAKVFLIGVSDLDFIVEHACLHHGLSFFKIADENALGDLLKENVLAVYAETIPLSQTPSKKNAFFLSRVVIEKTTEPALALV</sequence>
<proteinExistence type="predicted"/>
<dbReference type="EMBL" id="CP001843">
    <property type="protein sequence ID" value="AEF85088.1"/>
    <property type="molecule type" value="Genomic_DNA"/>
</dbReference>
<dbReference type="KEGG" id="tpi:TREPR_2361"/>
<dbReference type="InterPro" id="IPR036390">
    <property type="entry name" value="WH_DNA-bd_sf"/>
</dbReference>
<keyword evidence="2" id="KW-1185">Reference proteome</keyword>
<dbReference type="STRING" id="545694.TREPR_2361"/>
<dbReference type="SUPFAM" id="SSF46785">
    <property type="entry name" value="Winged helix' DNA-binding domain"/>
    <property type="match status" value="1"/>
</dbReference>
<dbReference type="AlphaFoldDB" id="F5YHU6"/>
<reference evidence="2" key="1">
    <citation type="submission" date="2009-12" db="EMBL/GenBank/DDBJ databases">
        <title>Complete sequence of Treponema primitia strain ZAS-2.</title>
        <authorList>
            <person name="Tetu S.G."/>
            <person name="Matson E."/>
            <person name="Ren Q."/>
            <person name="Seshadri R."/>
            <person name="Elbourne L."/>
            <person name="Hassan K.A."/>
            <person name="Durkin A."/>
            <person name="Radune D."/>
            <person name="Mohamoud Y."/>
            <person name="Shay R."/>
            <person name="Jin S."/>
            <person name="Zhang X."/>
            <person name="Lucey K."/>
            <person name="Ballor N.R."/>
            <person name="Ottesen E."/>
            <person name="Rosenthal R."/>
            <person name="Allen A."/>
            <person name="Leadbetter J.R."/>
            <person name="Paulsen I.T."/>
        </authorList>
    </citation>
    <scope>NUCLEOTIDE SEQUENCE [LARGE SCALE GENOMIC DNA]</scope>
    <source>
        <strain evidence="2">ATCC BAA-887 / DSM 12427 / ZAS-2</strain>
    </source>
</reference>
<dbReference type="OrthoDB" id="359861at2"/>
<dbReference type="RefSeq" id="WP_015707843.1">
    <property type="nucleotide sequence ID" value="NC_015578.1"/>
</dbReference>
<dbReference type="Gene3D" id="1.10.10.10">
    <property type="entry name" value="Winged helix-like DNA-binding domain superfamily/Winged helix DNA-binding domain"/>
    <property type="match status" value="1"/>
</dbReference>
<dbReference type="eggNOG" id="COG1846">
    <property type="taxonomic scope" value="Bacteria"/>
</dbReference>
<accession>F5YHU6</accession>
<protein>
    <submittedName>
        <fullName evidence="1">Uncharacterized protein</fullName>
    </submittedName>
</protein>
<dbReference type="HOGENOM" id="CLU_120990_0_0_12"/>
<gene>
    <name evidence="1" type="ordered locus">TREPR_2361</name>
</gene>